<organism evidence="1 2">
    <name type="scientific">Dryococelus australis</name>
    <dbReference type="NCBI Taxonomy" id="614101"/>
    <lineage>
        <taxon>Eukaryota</taxon>
        <taxon>Metazoa</taxon>
        <taxon>Ecdysozoa</taxon>
        <taxon>Arthropoda</taxon>
        <taxon>Hexapoda</taxon>
        <taxon>Insecta</taxon>
        <taxon>Pterygota</taxon>
        <taxon>Neoptera</taxon>
        <taxon>Polyneoptera</taxon>
        <taxon>Phasmatodea</taxon>
        <taxon>Verophasmatodea</taxon>
        <taxon>Anareolatae</taxon>
        <taxon>Phasmatidae</taxon>
        <taxon>Eurycanthinae</taxon>
        <taxon>Dryococelus</taxon>
    </lineage>
</organism>
<accession>A0ABQ9H815</accession>
<keyword evidence="2" id="KW-1185">Reference proteome</keyword>
<comment type="caution">
    <text evidence="1">The sequence shown here is derived from an EMBL/GenBank/DDBJ whole genome shotgun (WGS) entry which is preliminary data.</text>
</comment>
<evidence type="ECO:0000313" key="2">
    <source>
        <dbReference type="Proteomes" id="UP001159363"/>
    </source>
</evidence>
<dbReference type="EMBL" id="JARBHB010000006">
    <property type="protein sequence ID" value="KAJ8880407.1"/>
    <property type="molecule type" value="Genomic_DNA"/>
</dbReference>
<name>A0ABQ9H815_9NEOP</name>
<sequence>MFLSCRIWRIDIWKYNLKLASDRFNRVLRLLERVEDDTSQVELFNTHCRDLEKLKIYFKENYITLSVKCDHRKVQQDQRQSGLTLSCSIKLPRYHIPKFHAQATQWKGYDLFTSLVHSNSSLSSVENTKTYVYQFSAITSNSPQKLRKLLDTVNENLGALKIMKFPVDKWRFVMLNLMFIKLDPDTHEHFELAPATCKALITATQLSNTIAKSKINYRKITETRDAQYSWRILLGTMRAGQKHKLHFNSLKGRQAKNCSSKSLWLHCGQYHHSLLHAQPPIEIRQIHQHT</sequence>
<proteinExistence type="predicted"/>
<evidence type="ECO:0000313" key="1">
    <source>
        <dbReference type="EMBL" id="KAJ8880407.1"/>
    </source>
</evidence>
<gene>
    <name evidence="1" type="ORF">PR048_016876</name>
</gene>
<dbReference type="Proteomes" id="UP001159363">
    <property type="component" value="Chromosome 5"/>
</dbReference>
<protein>
    <submittedName>
        <fullName evidence="1">Uncharacterized protein</fullName>
    </submittedName>
</protein>
<reference evidence="1 2" key="1">
    <citation type="submission" date="2023-02" db="EMBL/GenBank/DDBJ databases">
        <title>LHISI_Scaffold_Assembly.</title>
        <authorList>
            <person name="Stuart O.P."/>
            <person name="Cleave R."/>
            <person name="Magrath M.J.L."/>
            <person name="Mikheyev A.S."/>
        </authorList>
    </citation>
    <scope>NUCLEOTIDE SEQUENCE [LARGE SCALE GENOMIC DNA]</scope>
    <source>
        <strain evidence="1">Daus_M_001</strain>
        <tissue evidence="1">Leg muscle</tissue>
    </source>
</reference>